<dbReference type="InterPro" id="IPR029056">
    <property type="entry name" value="Ribokinase-like"/>
</dbReference>
<dbReference type="GO" id="GO:0016301">
    <property type="term" value="F:kinase activity"/>
    <property type="evidence" value="ECO:0007669"/>
    <property type="project" value="UniProtKB-KW"/>
</dbReference>
<keyword evidence="1" id="KW-0808">Transferase</keyword>
<dbReference type="SUPFAM" id="SSF53613">
    <property type="entry name" value="Ribokinase-like"/>
    <property type="match status" value="1"/>
</dbReference>
<feature type="non-terminal residue" evidence="1">
    <location>
        <position position="61"/>
    </location>
</feature>
<proteinExistence type="predicted"/>
<keyword evidence="1" id="KW-0418">Kinase</keyword>
<comment type="caution">
    <text evidence="1">The sequence shown here is derived from an EMBL/GenBank/DDBJ whole genome shotgun (WGS) entry which is preliminary data.</text>
</comment>
<keyword evidence="2" id="KW-1185">Reference proteome</keyword>
<protein>
    <submittedName>
        <fullName evidence="1">Adenosine kinase</fullName>
    </submittedName>
</protein>
<gene>
    <name evidence="1" type="ORF">O7A60_09765</name>
</gene>
<accession>A0ABU8KVT2</accession>
<evidence type="ECO:0000313" key="1">
    <source>
        <dbReference type="EMBL" id="MEI9409053.1"/>
    </source>
</evidence>
<sequence length="61" mass="6527">MPDYDVLCIGNAIVDIIAQCEEDFLETNGIIKGAMNLIDTHRAELLYSRMGPAIEASGGSA</sequence>
<dbReference type="Gene3D" id="3.40.1190.20">
    <property type="match status" value="1"/>
</dbReference>
<organism evidence="1 2">
    <name type="scientific">Mesorhizobium salmacidum</name>
    <dbReference type="NCBI Taxonomy" id="3015171"/>
    <lineage>
        <taxon>Bacteria</taxon>
        <taxon>Pseudomonadati</taxon>
        <taxon>Pseudomonadota</taxon>
        <taxon>Alphaproteobacteria</taxon>
        <taxon>Hyphomicrobiales</taxon>
        <taxon>Phyllobacteriaceae</taxon>
        <taxon>Mesorhizobium</taxon>
    </lineage>
</organism>
<reference evidence="1 2" key="1">
    <citation type="submission" date="2022-12" db="EMBL/GenBank/DDBJ databases">
        <authorList>
            <person name="Muema E."/>
        </authorList>
    </citation>
    <scope>NUCLEOTIDE SEQUENCE [LARGE SCALE GENOMIC DNA]</scope>
    <source>
        <strain evidence="2">1326</strain>
    </source>
</reference>
<evidence type="ECO:0000313" key="2">
    <source>
        <dbReference type="Proteomes" id="UP001387293"/>
    </source>
</evidence>
<name>A0ABU8KVT2_9HYPH</name>
<dbReference type="Gene3D" id="3.30.1110.10">
    <property type="match status" value="1"/>
</dbReference>
<dbReference type="Proteomes" id="UP001387293">
    <property type="component" value="Unassembled WGS sequence"/>
</dbReference>
<dbReference type="EMBL" id="JAPYKS010000006">
    <property type="protein sequence ID" value="MEI9409053.1"/>
    <property type="molecule type" value="Genomic_DNA"/>
</dbReference>